<protein>
    <submittedName>
        <fullName evidence="2">Nucleotidyltransferase domain-containing protein</fullName>
        <ecNumber evidence="2">2.7.7.-</ecNumber>
    </submittedName>
</protein>
<evidence type="ECO:0000259" key="1">
    <source>
        <dbReference type="Pfam" id="PF01909"/>
    </source>
</evidence>
<dbReference type="Proteomes" id="UP001267426">
    <property type="component" value="Unassembled WGS sequence"/>
</dbReference>
<sequence length="114" mass="12336">MPVVLPDSTPPRVRAAIADAKARLEALYGDRLDRLVLYGSRARGDARPDSDVDLLVVLRGAYEPYAELKRTAVLRLELSIEHGEDVSMQPYGADEVAADVNSFLRAATGEGVAL</sequence>
<dbReference type="InterPro" id="IPR052548">
    <property type="entry name" value="Type_VII_TA_antitoxin"/>
</dbReference>
<evidence type="ECO:0000313" key="2">
    <source>
        <dbReference type="EMBL" id="MDT0632796.1"/>
    </source>
</evidence>
<dbReference type="Pfam" id="PF01909">
    <property type="entry name" value="NTP_transf_2"/>
    <property type="match status" value="1"/>
</dbReference>
<comment type="caution">
    <text evidence="2">The sequence shown here is derived from an EMBL/GenBank/DDBJ whole genome shotgun (WGS) entry which is preliminary data.</text>
</comment>
<organism evidence="2 3">
    <name type="scientific">Rubrivirga litoralis</name>
    <dbReference type="NCBI Taxonomy" id="3075598"/>
    <lineage>
        <taxon>Bacteria</taxon>
        <taxon>Pseudomonadati</taxon>
        <taxon>Rhodothermota</taxon>
        <taxon>Rhodothermia</taxon>
        <taxon>Rhodothermales</taxon>
        <taxon>Rubricoccaceae</taxon>
        <taxon>Rubrivirga</taxon>
    </lineage>
</organism>
<dbReference type="Gene3D" id="3.30.460.10">
    <property type="entry name" value="Beta Polymerase, domain 2"/>
    <property type="match status" value="1"/>
</dbReference>
<reference evidence="2 3" key="1">
    <citation type="submission" date="2023-09" db="EMBL/GenBank/DDBJ databases">
        <authorList>
            <person name="Rey-Velasco X."/>
        </authorList>
    </citation>
    <scope>NUCLEOTIDE SEQUENCE [LARGE SCALE GENOMIC DNA]</scope>
    <source>
        <strain evidence="2 3">F394</strain>
    </source>
</reference>
<gene>
    <name evidence="2" type="ORF">RM540_13630</name>
</gene>
<proteinExistence type="predicted"/>
<evidence type="ECO:0000313" key="3">
    <source>
        <dbReference type="Proteomes" id="UP001267426"/>
    </source>
</evidence>
<dbReference type="CDD" id="cd05403">
    <property type="entry name" value="NT_KNTase_like"/>
    <property type="match status" value="1"/>
</dbReference>
<accession>A0ABU3BUG0</accession>
<keyword evidence="2" id="KW-0548">Nucleotidyltransferase</keyword>
<dbReference type="GO" id="GO:0016779">
    <property type="term" value="F:nucleotidyltransferase activity"/>
    <property type="evidence" value="ECO:0007669"/>
    <property type="project" value="UniProtKB-KW"/>
</dbReference>
<keyword evidence="3" id="KW-1185">Reference proteome</keyword>
<dbReference type="RefSeq" id="WP_311665041.1">
    <property type="nucleotide sequence ID" value="NZ_JAVRHT010000038.1"/>
</dbReference>
<dbReference type="SUPFAM" id="SSF81301">
    <property type="entry name" value="Nucleotidyltransferase"/>
    <property type="match status" value="1"/>
</dbReference>
<dbReference type="PANTHER" id="PTHR33933:SF1">
    <property type="entry name" value="PROTEIN ADENYLYLTRANSFERASE MNTA-RELATED"/>
    <property type="match status" value="1"/>
</dbReference>
<dbReference type="PANTHER" id="PTHR33933">
    <property type="entry name" value="NUCLEOTIDYLTRANSFERASE"/>
    <property type="match status" value="1"/>
</dbReference>
<name>A0ABU3BUG0_9BACT</name>
<keyword evidence="2" id="KW-0808">Transferase</keyword>
<dbReference type="InterPro" id="IPR043519">
    <property type="entry name" value="NT_sf"/>
</dbReference>
<dbReference type="EC" id="2.7.7.-" evidence="2"/>
<dbReference type="EMBL" id="JAVRHT010000038">
    <property type="protein sequence ID" value="MDT0632796.1"/>
    <property type="molecule type" value="Genomic_DNA"/>
</dbReference>
<dbReference type="InterPro" id="IPR002934">
    <property type="entry name" value="Polymerase_NTP_transf_dom"/>
</dbReference>
<feature type="domain" description="Polymerase nucleotidyl transferase" evidence="1">
    <location>
        <begin position="24"/>
        <end position="72"/>
    </location>
</feature>